<evidence type="ECO:0000313" key="3">
    <source>
        <dbReference type="Proteomes" id="UP000584642"/>
    </source>
</evidence>
<dbReference type="Proteomes" id="UP000584642">
    <property type="component" value="Unassembled WGS sequence"/>
</dbReference>
<proteinExistence type="predicted"/>
<dbReference type="SUPFAM" id="SSF53187">
    <property type="entry name" value="Zn-dependent exopeptidases"/>
    <property type="match status" value="1"/>
</dbReference>
<dbReference type="PIRSF" id="PIRSF029730">
    <property type="entry name" value="UCP029730"/>
    <property type="match status" value="1"/>
</dbReference>
<protein>
    <submittedName>
        <fullName evidence="2">N-formylglutamate amidohydrolase</fullName>
    </submittedName>
</protein>
<evidence type="ECO:0000313" key="2">
    <source>
        <dbReference type="EMBL" id="NYZ18703.1"/>
    </source>
</evidence>
<dbReference type="Pfam" id="PF05013">
    <property type="entry name" value="FGase"/>
    <property type="match status" value="1"/>
</dbReference>
<feature type="region of interest" description="Disordered" evidence="1">
    <location>
        <begin position="1"/>
        <end position="43"/>
    </location>
</feature>
<dbReference type="InterPro" id="IPR011227">
    <property type="entry name" value="UCP029730"/>
</dbReference>
<keyword evidence="3" id="KW-1185">Reference proteome</keyword>
<sequence length="290" mass="31570">MSSRSPCRPAEHERPVTAPMPSRSAPPPPLLGPGDPPPVTVLNPEGRSPVLLVCDHASAAVPRSLGRLGLEEAQFRRHIAYDIGAADLTHRLSERFDAMAVLSGYSRLILDPNRDLEDPTAIPVVSDDVVIPANRAIDRAEAQRRIDALFTPYQDAVAAAIARKREAGVVPAVVSVHSFTPVMRGVARPWHIGVLWDRDPRIPVPLIDRLRSDGRWVVGDNEPYSGRTTTGGTVETHATPAGLPNVLLEVRQDLIATAEGVERWAGVIADALEPILAEPTLYRIERFPRV</sequence>
<comment type="caution">
    <text evidence="2">The sequence shown here is derived from an EMBL/GenBank/DDBJ whole genome shotgun (WGS) entry which is preliminary data.</text>
</comment>
<reference evidence="2 3" key="1">
    <citation type="submission" date="2020-05" db="EMBL/GenBank/DDBJ databases">
        <title>Azospirillum oleiclasticum sp. nov, a nitrogen-fixing and heavy crude oil-emulsifying bacterium isolated from the crude oil of Yumen Oilfield.</title>
        <authorList>
            <person name="Wu D."/>
            <person name="Cai M."/>
            <person name="Zhang X."/>
        </authorList>
    </citation>
    <scope>NUCLEOTIDE SEQUENCE [LARGE SCALE GENOMIC DNA]</scope>
    <source>
        <strain evidence="2 3">ROY-1-1-2</strain>
    </source>
</reference>
<organism evidence="2 3">
    <name type="scientific">Azospirillum oleiclasticum</name>
    <dbReference type="NCBI Taxonomy" id="2735135"/>
    <lineage>
        <taxon>Bacteria</taxon>
        <taxon>Pseudomonadati</taxon>
        <taxon>Pseudomonadota</taxon>
        <taxon>Alphaproteobacteria</taxon>
        <taxon>Rhodospirillales</taxon>
        <taxon>Azospirillaceae</taxon>
        <taxon>Azospirillum</taxon>
    </lineage>
</organism>
<accession>A0ABX2T372</accession>
<gene>
    <name evidence="2" type="ORF">HND93_03185</name>
</gene>
<dbReference type="EMBL" id="JABFDB010000001">
    <property type="protein sequence ID" value="NYZ18703.1"/>
    <property type="molecule type" value="Genomic_DNA"/>
</dbReference>
<dbReference type="Gene3D" id="3.40.630.40">
    <property type="entry name" value="Zn-dependent exopeptidases"/>
    <property type="match status" value="1"/>
</dbReference>
<evidence type="ECO:0000256" key="1">
    <source>
        <dbReference type="SAM" id="MobiDB-lite"/>
    </source>
</evidence>
<dbReference type="InterPro" id="IPR007709">
    <property type="entry name" value="N-FG_amidohydro"/>
</dbReference>
<feature type="compositionally biased region" description="Pro residues" evidence="1">
    <location>
        <begin position="24"/>
        <end position="39"/>
    </location>
</feature>
<name>A0ABX2T372_9PROT</name>